<comment type="caution">
    <text evidence="2">The sequence shown here is derived from an EMBL/GenBank/DDBJ whole genome shotgun (WGS) entry which is preliminary data.</text>
</comment>
<dbReference type="Proteomes" id="UP001365542">
    <property type="component" value="Unassembled WGS sequence"/>
</dbReference>
<organism evidence="2 3">
    <name type="scientific">Orbilia ellipsospora</name>
    <dbReference type="NCBI Taxonomy" id="2528407"/>
    <lineage>
        <taxon>Eukaryota</taxon>
        <taxon>Fungi</taxon>
        <taxon>Dikarya</taxon>
        <taxon>Ascomycota</taxon>
        <taxon>Pezizomycotina</taxon>
        <taxon>Orbiliomycetes</taxon>
        <taxon>Orbiliales</taxon>
        <taxon>Orbiliaceae</taxon>
        <taxon>Orbilia</taxon>
    </lineage>
</organism>
<keyword evidence="3" id="KW-1185">Reference proteome</keyword>
<dbReference type="Gene3D" id="3.40.50.200">
    <property type="entry name" value="Peptidase S8/S53 domain"/>
    <property type="match status" value="1"/>
</dbReference>
<dbReference type="PROSITE" id="PS51022">
    <property type="entry name" value="L27"/>
    <property type="match status" value="1"/>
</dbReference>
<dbReference type="InterPro" id="IPR036852">
    <property type="entry name" value="Peptidase_S8/S53_dom_sf"/>
</dbReference>
<proteinExistence type="predicted"/>
<dbReference type="CDD" id="cd00306">
    <property type="entry name" value="Peptidases_S8_S53"/>
    <property type="match status" value="1"/>
</dbReference>
<dbReference type="AlphaFoldDB" id="A0AAV9WXW0"/>
<evidence type="ECO:0000259" key="1">
    <source>
        <dbReference type="PROSITE" id="PS51022"/>
    </source>
</evidence>
<sequence length="246" mass="26995">MSALLKVYDHIKAVNSKSPCIINMSYGETGYTTQHPLYEETYRDIVLALSALPNVVMVASAGNEPSVRQAPQTLKRGGTPIIDAPQIFGKDLDNFVLVGAATDTLENQFQVDTTYKNFVWARGKKITTVKPYDPRNAPDEFLGDWYQFGREGATSVATATVSGMLANYLSRSLGSKTAIKDAISLLKKNSVIRSRGGVPIISSGVTPSQWPSEDRKAVGYSYLASKTSRQCYLRWSVADEAYDCFP</sequence>
<name>A0AAV9WXW0_9PEZI</name>
<dbReference type="GO" id="GO:0004252">
    <property type="term" value="F:serine-type endopeptidase activity"/>
    <property type="evidence" value="ECO:0007669"/>
    <property type="project" value="InterPro"/>
</dbReference>
<dbReference type="SUPFAM" id="SSF52743">
    <property type="entry name" value="Subtilisin-like"/>
    <property type="match status" value="1"/>
</dbReference>
<protein>
    <recommendedName>
        <fullName evidence="1">L27 domain-containing protein</fullName>
    </recommendedName>
</protein>
<evidence type="ECO:0000313" key="2">
    <source>
        <dbReference type="EMBL" id="KAK6524073.1"/>
    </source>
</evidence>
<evidence type="ECO:0000313" key="3">
    <source>
        <dbReference type="Proteomes" id="UP001365542"/>
    </source>
</evidence>
<dbReference type="InterPro" id="IPR004172">
    <property type="entry name" value="L27_dom"/>
</dbReference>
<dbReference type="GO" id="GO:0006508">
    <property type="term" value="P:proteolysis"/>
    <property type="evidence" value="ECO:0007669"/>
    <property type="project" value="InterPro"/>
</dbReference>
<dbReference type="EMBL" id="JAVHJO010000018">
    <property type="protein sequence ID" value="KAK6524073.1"/>
    <property type="molecule type" value="Genomic_DNA"/>
</dbReference>
<feature type="domain" description="L27" evidence="1">
    <location>
        <begin position="1"/>
        <end position="19"/>
    </location>
</feature>
<dbReference type="Pfam" id="PF00082">
    <property type="entry name" value="Peptidase_S8"/>
    <property type="match status" value="1"/>
</dbReference>
<gene>
    <name evidence="2" type="ORF">TWF694_005736</name>
</gene>
<accession>A0AAV9WXW0</accession>
<dbReference type="InterPro" id="IPR000209">
    <property type="entry name" value="Peptidase_S8/S53_dom"/>
</dbReference>
<reference evidence="2 3" key="1">
    <citation type="submission" date="2019-10" db="EMBL/GenBank/DDBJ databases">
        <authorList>
            <person name="Palmer J.M."/>
        </authorList>
    </citation>
    <scope>NUCLEOTIDE SEQUENCE [LARGE SCALE GENOMIC DNA]</scope>
    <source>
        <strain evidence="2 3">TWF694</strain>
    </source>
</reference>